<gene>
    <name evidence="7 10" type="primary">ispG</name>
    <name evidence="10" type="synonym">gcpE</name>
    <name evidence="10" type="ORF">H5985_06370</name>
</gene>
<evidence type="ECO:0000256" key="1">
    <source>
        <dbReference type="ARBA" id="ARBA00022485"/>
    </source>
</evidence>
<dbReference type="HAMAP" id="MF_00159">
    <property type="entry name" value="IspG"/>
    <property type="match status" value="1"/>
</dbReference>
<feature type="domain" description="IspG TIM-barrel" evidence="8">
    <location>
        <begin position="21"/>
        <end position="286"/>
    </location>
</feature>
<dbReference type="Gene3D" id="3.30.413.10">
    <property type="entry name" value="Sulfite Reductase Hemoprotein, domain 1"/>
    <property type="match status" value="1"/>
</dbReference>
<dbReference type="InterPro" id="IPR004588">
    <property type="entry name" value="IspG_bac-typ"/>
</dbReference>
<dbReference type="InterPro" id="IPR011005">
    <property type="entry name" value="Dihydropteroate_synth-like_sf"/>
</dbReference>
<dbReference type="Pfam" id="PF26540">
    <property type="entry name" value="GcpE_C"/>
    <property type="match status" value="1"/>
</dbReference>
<reference evidence="10 11" key="1">
    <citation type="journal article" date="2021" name="Sci. Rep.">
        <title>The distribution of antibiotic resistance genes in chicken gut microbiota commensals.</title>
        <authorList>
            <person name="Juricova H."/>
            <person name="Matiasovicova J."/>
            <person name="Kubasova T."/>
            <person name="Cejkova D."/>
            <person name="Rychlik I."/>
        </authorList>
    </citation>
    <scope>NUCLEOTIDE SEQUENCE [LARGE SCALE GENOMIC DNA]</scope>
    <source>
        <strain evidence="10 11">An562</strain>
    </source>
</reference>
<keyword evidence="11" id="KW-1185">Reference proteome</keyword>
<comment type="function">
    <text evidence="7">Converts 2C-methyl-D-erythritol 2,4-cyclodiphosphate (ME-2,4cPP) into 1-hydroxy-2-methyl-2-(E)-butenyl 4-diphosphate.</text>
</comment>
<dbReference type="SUPFAM" id="SSF51717">
    <property type="entry name" value="Dihydropteroate synthetase-like"/>
    <property type="match status" value="1"/>
</dbReference>
<dbReference type="Proteomes" id="UP000777002">
    <property type="component" value="Unassembled WGS sequence"/>
</dbReference>
<evidence type="ECO:0000256" key="2">
    <source>
        <dbReference type="ARBA" id="ARBA00022723"/>
    </source>
</evidence>
<dbReference type="InterPro" id="IPR016425">
    <property type="entry name" value="IspG_bac"/>
</dbReference>
<comment type="catalytic activity">
    <reaction evidence="7">
        <text>(2E)-4-hydroxy-3-methylbut-2-enyl diphosphate + oxidized [flavodoxin] + H2O + 2 H(+) = 2-C-methyl-D-erythritol 2,4-cyclic diphosphate + reduced [flavodoxin]</text>
        <dbReference type="Rhea" id="RHEA:43604"/>
        <dbReference type="Rhea" id="RHEA-COMP:10622"/>
        <dbReference type="Rhea" id="RHEA-COMP:10623"/>
        <dbReference type="ChEBI" id="CHEBI:15377"/>
        <dbReference type="ChEBI" id="CHEBI:15378"/>
        <dbReference type="ChEBI" id="CHEBI:57618"/>
        <dbReference type="ChEBI" id="CHEBI:58210"/>
        <dbReference type="ChEBI" id="CHEBI:58483"/>
        <dbReference type="ChEBI" id="CHEBI:128753"/>
        <dbReference type="EC" id="1.17.7.3"/>
    </reaction>
</comment>
<sequence>MMTVFQPRHQTHTVHVRYGENDVTIGSQCPIRVQSMTNTATADVQATVSQVMTLAEAGSELVRLTVNTPQAARAVVQIREKLDQLGSDVPLVGDFHYNGHKLLTEVGECAQALSKYRINPGNVGRGERGMENFARMIEVALQYDKPVRIGVNGGSLDPQILARMLEENRASADPEPPSTVQLHAMVASALESAAAAEKIGLPADRIILSAKVSAVQDLVAVYRELASASHYALHLGLTEAGIGTKGVVASAASMGLLLAEGIGDTIRVSITPMPGAARTEEVRVAQELLQTMGLRAFSPLVVSCPGCGRTTSALFQQLAAQTQRYLVEMTPRWRADCEGFENMLVAVMGCVVNGPGESKHANIGISLPGNGESPVAPVFADGEKIASIKGEGENADLIAERFKELINEYVYSHYSKKDKNL</sequence>
<keyword evidence="3 7" id="KW-0560">Oxidoreductase</keyword>
<dbReference type="GO" id="GO:0046429">
    <property type="term" value="F:4-hydroxy-3-methylbut-2-en-1-yl diphosphate synthase activity (ferredoxin)"/>
    <property type="evidence" value="ECO:0007669"/>
    <property type="project" value="UniProtKB-EC"/>
</dbReference>
<dbReference type="Gene3D" id="3.20.20.20">
    <property type="entry name" value="Dihydropteroate synthase-like"/>
    <property type="match status" value="1"/>
</dbReference>
<feature type="binding site" evidence="7">
    <location>
        <position position="304"/>
    </location>
    <ligand>
        <name>[4Fe-4S] cluster</name>
        <dbReference type="ChEBI" id="CHEBI:49883"/>
    </ligand>
</feature>
<comment type="caution">
    <text evidence="10">The sequence shown here is derived from an EMBL/GenBank/DDBJ whole genome shotgun (WGS) entry which is preliminary data.</text>
</comment>
<evidence type="ECO:0000259" key="8">
    <source>
        <dbReference type="Pfam" id="PF04551"/>
    </source>
</evidence>
<dbReference type="InterPro" id="IPR058579">
    <property type="entry name" value="IspG_C"/>
</dbReference>
<keyword evidence="1 7" id="KW-0004">4Fe-4S</keyword>
<evidence type="ECO:0000313" key="10">
    <source>
        <dbReference type="EMBL" id="MBM6928892.1"/>
    </source>
</evidence>
<feature type="binding site" evidence="7">
    <location>
        <position position="350"/>
    </location>
    <ligand>
        <name>[4Fe-4S] cluster</name>
        <dbReference type="ChEBI" id="CHEBI:49883"/>
    </ligand>
</feature>
<dbReference type="InterPro" id="IPR058578">
    <property type="entry name" value="IspG_TIM"/>
</dbReference>
<comment type="similarity">
    <text evidence="7">Belongs to the IspG family.</text>
</comment>
<feature type="binding site" evidence="7">
    <location>
        <position position="307"/>
    </location>
    <ligand>
        <name>[4Fe-4S] cluster</name>
        <dbReference type="ChEBI" id="CHEBI:49883"/>
    </ligand>
</feature>
<proteinExistence type="inferred from homology"/>
<dbReference type="EMBL" id="JACJKX010000010">
    <property type="protein sequence ID" value="MBM6928892.1"/>
    <property type="molecule type" value="Genomic_DNA"/>
</dbReference>
<keyword evidence="2 7" id="KW-0479">Metal-binding</keyword>
<dbReference type="EC" id="1.17.7.3" evidence="7"/>
<accession>A0ABS2GVF1</accession>
<evidence type="ECO:0000256" key="6">
    <source>
        <dbReference type="ARBA" id="ARBA00023229"/>
    </source>
</evidence>
<dbReference type="InterPro" id="IPR045854">
    <property type="entry name" value="NO2/SO3_Rdtase_4Fe4S_sf"/>
</dbReference>
<evidence type="ECO:0000256" key="3">
    <source>
        <dbReference type="ARBA" id="ARBA00023002"/>
    </source>
</evidence>
<keyword evidence="6 7" id="KW-0414">Isoprene biosynthesis</keyword>
<dbReference type="Pfam" id="PF04551">
    <property type="entry name" value="GcpE"/>
    <property type="match status" value="1"/>
</dbReference>
<keyword evidence="4 7" id="KW-0408">Iron</keyword>
<dbReference type="NCBIfam" id="TIGR00612">
    <property type="entry name" value="ispG_gcpE"/>
    <property type="match status" value="1"/>
</dbReference>
<feature type="domain" description="IspG C-terminal" evidence="9">
    <location>
        <begin position="301"/>
        <end position="393"/>
    </location>
</feature>
<evidence type="ECO:0000256" key="5">
    <source>
        <dbReference type="ARBA" id="ARBA00023014"/>
    </source>
</evidence>
<feature type="binding site" evidence="7">
    <location>
        <position position="357"/>
    </location>
    <ligand>
        <name>[4Fe-4S] cluster</name>
        <dbReference type="ChEBI" id="CHEBI:49883"/>
    </ligand>
</feature>
<dbReference type="PANTHER" id="PTHR30454:SF0">
    <property type="entry name" value="4-HYDROXY-3-METHYLBUT-2-EN-1-YL DIPHOSPHATE SYNTHASE (FERREDOXIN), CHLOROPLASTIC"/>
    <property type="match status" value="1"/>
</dbReference>
<evidence type="ECO:0000256" key="4">
    <source>
        <dbReference type="ARBA" id="ARBA00023004"/>
    </source>
</evidence>
<dbReference type="RefSeq" id="WP_205050480.1">
    <property type="nucleotide sequence ID" value="NZ_JACJKX010000010.1"/>
</dbReference>
<evidence type="ECO:0000259" key="9">
    <source>
        <dbReference type="Pfam" id="PF26540"/>
    </source>
</evidence>
<name>A0ABS2GVF1_9BURK</name>
<evidence type="ECO:0000313" key="11">
    <source>
        <dbReference type="Proteomes" id="UP000777002"/>
    </source>
</evidence>
<dbReference type="PANTHER" id="PTHR30454">
    <property type="entry name" value="4-HYDROXY-3-METHYLBUT-2-EN-1-YL DIPHOSPHATE SYNTHASE"/>
    <property type="match status" value="1"/>
</dbReference>
<dbReference type="PIRSF" id="PIRSF004640">
    <property type="entry name" value="IspG"/>
    <property type="match status" value="1"/>
</dbReference>
<comment type="cofactor">
    <cofactor evidence="7">
        <name>[4Fe-4S] cluster</name>
        <dbReference type="ChEBI" id="CHEBI:49883"/>
    </cofactor>
    <text evidence="7">Binds 1 [4Fe-4S] cluster.</text>
</comment>
<organism evidence="10 11">
    <name type="scientific">Parasutterella secunda</name>
    <dbReference type="NCBI Taxonomy" id="626947"/>
    <lineage>
        <taxon>Bacteria</taxon>
        <taxon>Pseudomonadati</taxon>
        <taxon>Pseudomonadota</taxon>
        <taxon>Betaproteobacteria</taxon>
        <taxon>Burkholderiales</taxon>
        <taxon>Sutterellaceae</taxon>
        <taxon>Parasutterella</taxon>
    </lineage>
</organism>
<protein>
    <recommendedName>
        <fullName evidence="7">4-hydroxy-3-methylbut-2-en-1-yl diphosphate synthase (flavodoxin)</fullName>
        <ecNumber evidence="7">1.17.7.3</ecNumber>
    </recommendedName>
    <alternativeName>
        <fullName evidence="7">1-hydroxy-2-methyl-2-(E)-butenyl 4-diphosphate synthase</fullName>
    </alternativeName>
</protein>
<evidence type="ECO:0000256" key="7">
    <source>
        <dbReference type="HAMAP-Rule" id="MF_00159"/>
    </source>
</evidence>
<comment type="pathway">
    <text evidence="7">Isoprenoid biosynthesis; isopentenyl diphosphate biosynthesis via DXP pathway; isopentenyl diphosphate from 1-deoxy-D-xylulose 5-phosphate: step 5/6.</text>
</comment>
<dbReference type="NCBIfam" id="NF001540">
    <property type="entry name" value="PRK00366.1"/>
    <property type="match status" value="1"/>
</dbReference>
<keyword evidence="5 7" id="KW-0411">Iron-sulfur</keyword>